<dbReference type="PANTHER" id="PTHR10622:SF10">
    <property type="entry name" value="HET DOMAIN-CONTAINING PROTEIN"/>
    <property type="match status" value="1"/>
</dbReference>
<feature type="domain" description="Heterokaryon incompatibility" evidence="1">
    <location>
        <begin position="33"/>
        <end position="124"/>
    </location>
</feature>
<organism evidence="2 3">
    <name type="scientific">Dendrothele bispora (strain CBS 962.96)</name>
    <dbReference type="NCBI Taxonomy" id="1314807"/>
    <lineage>
        <taxon>Eukaryota</taxon>
        <taxon>Fungi</taxon>
        <taxon>Dikarya</taxon>
        <taxon>Basidiomycota</taxon>
        <taxon>Agaricomycotina</taxon>
        <taxon>Agaricomycetes</taxon>
        <taxon>Agaricomycetidae</taxon>
        <taxon>Agaricales</taxon>
        <taxon>Agaricales incertae sedis</taxon>
        <taxon>Dendrothele</taxon>
    </lineage>
</organism>
<name>A0A4S8LEZ6_DENBC</name>
<evidence type="ECO:0000313" key="2">
    <source>
        <dbReference type="EMBL" id="THU87557.1"/>
    </source>
</evidence>
<keyword evidence="3" id="KW-1185">Reference proteome</keyword>
<evidence type="ECO:0000313" key="3">
    <source>
        <dbReference type="Proteomes" id="UP000297245"/>
    </source>
</evidence>
<dbReference type="InterPro" id="IPR010730">
    <property type="entry name" value="HET"/>
</dbReference>
<dbReference type="EMBL" id="ML179445">
    <property type="protein sequence ID" value="THU87557.1"/>
    <property type="molecule type" value="Genomic_DNA"/>
</dbReference>
<protein>
    <recommendedName>
        <fullName evidence="1">Heterokaryon incompatibility domain-containing protein</fullName>
    </recommendedName>
</protein>
<dbReference type="AlphaFoldDB" id="A0A4S8LEZ6"/>
<gene>
    <name evidence="2" type="ORF">K435DRAFT_842482</name>
</gene>
<dbReference type="OrthoDB" id="2654851at2759"/>
<evidence type="ECO:0000259" key="1">
    <source>
        <dbReference type="Pfam" id="PF06985"/>
    </source>
</evidence>
<sequence>MQQVSSFEMRPQRLIETRTGKFADFSGLPVPPYAILSHRWSRGEEVNFNEYLHLRSATKKKLGYRKIVEARRKAAEDCLEYIWIDTCCIDQRDHSDVARNVKSMYSYYQNSQVCYVYLADVRVEGSSRVTATIWRSEWFQRGWTLQELVAPKRLIFFKADWEFIGDRHQLSSVIQNLTGIPPSVLDGSTSIYSVDVRTRMSWCAGRKTTKAPDLAYCLLGILGVSIDPDYTEDVQSAFKRLQKALVYTYPDTFKTFEDAESIYQILVRQNARARVGMDQLYVVPQASHAVQENVEQIRKNSGITSAQSCLSFGPRSTRSVNVILQPTSLY</sequence>
<dbReference type="PANTHER" id="PTHR10622">
    <property type="entry name" value="HET DOMAIN-CONTAINING PROTEIN"/>
    <property type="match status" value="1"/>
</dbReference>
<dbReference type="Pfam" id="PF06985">
    <property type="entry name" value="HET"/>
    <property type="match status" value="1"/>
</dbReference>
<reference evidence="2 3" key="1">
    <citation type="journal article" date="2019" name="Nat. Ecol. Evol.">
        <title>Megaphylogeny resolves global patterns of mushroom evolution.</title>
        <authorList>
            <person name="Varga T."/>
            <person name="Krizsan K."/>
            <person name="Foldi C."/>
            <person name="Dima B."/>
            <person name="Sanchez-Garcia M."/>
            <person name="Sanchez-Ramirez S."/>
            <person name="Szollosi G.J."/>
            <person name="Szarkandi J.G."/>
            <person name="Papp V."/>
            <person name="Albert L."/>
            <person name="Andreopoulos W."/>
            <person name="Angelini C."/>
            <person name="Antonin V."/>
            <person name="Barry K.W."/>
            <person name="Bougher N.L."/>
            <person name="Buchanan P."/>
            <person name="Buyck B."/>
            <person name="Bense V."/>
            <person name="Catcheside P."/>
            <person name="Chovatia M."/>
            <person name="Cooper J."/>
            <person name="Damon W."/>
            <person name="Desjardin D."/>
            <person name="Finy P."/>
            <person name="Geml J."/>
            <person name="Haridas S."/>
            <person name="Hughes K."/>
            <person name="Justo A."/>
            <person name="Karasinski D."/>
            <person name="Kautmanova I."/>
            <person name="Kiss B."/>
            <person name="Kocsube S."/>
            <person name="Kotiranta H."/>
            <person name="LaButti K.M."/>
            <person name="Lechner B.E."/>
            <person name="Liimatainen K."/>
            <person name="Lipzen A."/>
            <person name="Lukacs Z."/>
            <person name="Mihaltcheva S."/>
            <person name="Morgado L.N."/>
            <person name="Niskanen T."/>
            <person name="Noordeloos M.E."/>
            <person name="Ohm R.A."/>
            <person name="Ortiz-Santana B."/>
            <person name="Ovrebo C."/>
            <person name="Racz N."/>
            <person name="Riley R."/>
            <person name="Savchenko A."/>
            <person name="Shiryaev A."/>
            <person name="Soop K."/>
            <person name="Spirin V."/>
            <person name="Szebenyi C."/>
            <person name="Tomsovsky M."/>
            <person name="Tulloss R.E."/>
            <person name="Uehling J."/>
            <person name="Grigoriev I.V."/>
            <person name="Vagvolgyi C."/>
            <person name="Papp T."/>
            <person name="Martin F.M."/>
            <person name="Miettinen O."/>
            <person name="Hibbett D.S."/>
            <person name="Nagy L.G."/>
        </authorList>
    </citation>
    <scope>NUCLEOTIDE SEQUENCE [LARGE SCALE GENOMIC DNA]</scope>
    <source>
        <strain evidence="2 3">CBS 962.96</strain>
    </source>
</reference>
<accession>A0A4S8LEZ6</accession>
<dbReference type="Proteomes" id="UP000297245">
    <property type="component" value="Unassembled WGS sequence"/>
</dbReference>
<proteinExistence type="predicted"/>